<evidence type="ECO:0000259" key="4">
    <source>
        <dbReference type="Pfam" id="PF01420"/>
    </source>
</evidence>
<gene>
    <name evidence="5" type="ORF">J2S41_006676</name>
</gene>
<keyword evidence="3" id="KW-0238">DNA-binding</keyword>
<name>A0AAE4CD67_9ACTN</name>
<feature type="domain" description="Type I restriction modification DNA specificity" evidence="4">
    <location>
        <begin position="160"/>
        <end position="306"/>
    </location>
</feature>
<dbReference type="Proteomes" id="UP001183643">
    <property type="component" value="Unassembled WGS sequence"/>
</dbReference>
<dbReference type="Gene3D" id="3.90.220.20">
    <property type="entry name" value="DNA methylase specificity domains"/>
    <property type="match status" value="1"/>
</dbReference>
<comment type="caution">
    <text evidence="5">The sequence shown here is derived from an EMBL/GenBank/DDBJ whole genome shotgun (WGS) entry which is preliminary data.</text>
</comment>
<keyword evidence="2" id="KW-0680">Restriction system</keyword>
<dbReference type="RefSeq" id="WP_310373957.1">
    <property type="nucleotide sequence ID" value="NZ_JAVDYB010000001.1"/>
</dbReference>
<reference evidence="5" key="1">
    <citation type="submission" date="2023-07" db="EMBL/GenBank/DDBJ databases">
        <title>Sequencing the genomes of 1000 actinobacteria strains.</title>
        <authorList>
            <person name="Klenk H.-P."/>
        </authorList>
    </citation>
    <scope>NUCLEOTIDE SEQUENCE</scope>
    <source>
        <strain evidence="5">DSM 44707</strain>
    </source>
</reference>
<dbReference type="GO" id="GO:0003677">
    <property type="term" value="F:DNA binding"/>
    <property type="evidence" value="ECO:0007669"/>
    <property type="project" value="UniProtKB-KW"/>
</dbReference>
<evidence type="ECO:0000256" key="1">
    <source>
        <dbReference type="ARBA" id="ARBA00010923"/>
    </source>
</evidence>
<dbReference type="InterPro" id="IPR044946">
    <property type="entry name" value="Restrct_endonuc_typeI_TRD_sf"/>
</dbReference>
<sequence>MYVPLSEHFLIEYGTSLALNKLTMSDGDSGIAFVSRTAKNNGVSAWVEKLPATPPLPAGLLTVSLRSRNHALATFVQPRDFYTGFHVFVLRPRHAMSINEKIWWAQCIEHNRYRYNFGRQANRSLADLLVPNSAPEWVSLVVPPRLTSTSTEDLADLNQVPWSKISLTDVFDIKRGSGGTTRDLREGATPFVSAIAHSNGISARVDRLAAHPAGSISVVSNGNGGMGFAFYQPEAFVASGDVSVLEPHEPLTVGAALFICTVIKNERYRWHFNRKWTTSRLKDSGIYLPVDGNGKPYWALMEKYMRSLPLADLALE</sequence>
<dbReference type="GO" id="GO:0009307">
    <property type="term" value="P:DNA restriction-modification system"/>
    <property type="evidence" value="ECO:0007669"/>
    <property type="project" value="UniProtKB-KW"/>
</dbReference>
<dbReference type="EMBL" id="JAVDYB010000001">
    <property type="protein sequence ID" value="MDR7279898.1"/>
    <property type="molecule type" value="Genomic_DNA"/>
</dbReference>
<evidence type="ECO:0000313" key="5">
    <source>
        <dbReference type="EMBL" id="MDR7279898.1"/>
    </source>
</evidence>
<accession>A0AAE4CD67</accession>
<protein>
    <recommendedName>
        <fullName evidence="4">Type I restriction modification DNA specificity domain-containing protein</fullName>
    </recommendedName>
</protein>
<dbReference type="Pfam" id="PF01420">
    <property type="entry name" value="Methylase_S"/>
    <property type="match status" value="1"/>
</dbReference>
<keyword evidence="6" id="KW-1185">Reference proteome</keyword>
<dbReference type="AlphaFoldDB" id="A0AAE4CD67"/>
<dbReference type="SUPFAM" id="SSF116734">
    <property type="entry name" value="DNA methylase specificity domain"/>
    <property type="match status" value="1"/>
</dbReference>
<proteinExistence type="inferred from homology"/>
<organism evidence="5 6">
    <name type="scientific">Catenuloplanes atrovinosus</name>
    <dbReference type="NCBI Taxonomy" id="137266"/>
    <lineage>
        <taxon>Bacteria</taxon>
        <taxon>Bacillati</taxon>
        <taxon>Actinomycetota</taxon>
        <taxon>Actinomycetes</taxon>
        <taxon>Micromonosporales</taxon>
        <taxon>Micromonosporaceae</taxon>
        <taxon>Catenuloplanes</taxon>
    </lineage>
</organism>
<comment type="similarity">
    <text evidence="1">Belongs to the type-I restriction system S methylase family.</text>
</comment>
<evidence type="ECO:0000256" key="2">
    <source>
        <dbReference type="ARBA" id="ARBA00022747"/>
    </source>
</evidence>
<dbReference type="InterPro" id="IPR000055">
    <property type="entry name" value="Restrct_endonuc_typeI_TRD"/>
</dbReference>
<evidence type="ECO:0000256" key="3">
    <source>
        <dbReference type="ARBA" id="ARBA00023125"/>
    </source>
</evidence>
<evidence type="ECO:0000313" key="6">
    <source>
        <dbReference type="Proteomes" id="UP001183643"/>
    </source>
</evidence>